<feature type="region of interest" description="Disordered" evidence="1">
    <location>
        <begin position="113"/>
        <end position="133"/>
    </location>
</feature>
<dbReference type="Gene3D" id="3.40.50.410">
    <property type="entry name" value="von Willebrand factor, type A domain"/>
    <property type="match status" value="1"/>
</dbReference>
<dbReference type="EMBL" id="BMEX01000011">
    <property type="protein sequence ID" value="GGA51911.1"/>
    <property type="molecule type" value="Genomic_DNA"/>
</dbReference>
<dbReference type="Proteomes" id="UP000617979">
    <property type="component" value="Unassembled WGS sequence"/>
</dbReference>
<sequence>MRSLRMIFSLSLVLCLLLTTACSTDSSNPETAKKVKEAKQEKEEQELAEDAEGMLREGPGKFAGKAYDEKKVQKALDQLPDNLSGEEAYKHLLSLLAEDYRPVTKEMDRFNTGLELTGDTPGGVRGPDGQKSAEEKPLYVSILLDASGSMAGQVDGGMKMNLAKAAVERFASSLPENAKVSLWVYGHKGSNSKKDKQVSCKSTEEVYPLGTYQEEKFSQSLDQFQATGWTPIAASMKAAREELQKNSGEDATHMLYIVSDGVETCGGDPVAEAKKLNQSQIQAVVNIIGFDVDDAGQQALQKVAEAGGGEYETVESEQDLRSYFDEQHLDLSLEWMHWHTDQSLDVTSQFYNKLEKLKKLSGFAGELDNQIEREWGRMTDAIEYLDSQEKFGNDEKSDAWDLVDNRKEVLSEYRETRDNEMAGSLESNERTLQDKIDEKAEEMREKYE</sequence>
<dbReference type="InterPro" id="IPR002035">
    <property type="entry name" value="VWF_A"/>
</dbReference>
<accession>A0ABQ1GXF8</accession>
<organism evidence="4 5">
    <name type="scientific">Kroppenstedtia guangzhouensis</name>
    <dbReference type="NCBI Taxonomy" id="1274356"/>
    <lineage>
        <taxon>Bacteria</taxon>
        <taxon>Bacillati</taxon>
        <taxon>Bacillota</taxon>
        <taxon>Bacilli</taxon>
        <taxon>Bacillales</taxon>
        <taxon>Thermoactinomycetaceae</taxon>
        <taxon>Kroppenstedtia</taxon>
    </lineage>
</organism>
<feature type="signal peptide" evidence="2">
    <location>
        <begin position="1"/>
        <end position="23"/>
    </location>
</feature>
<dbReference type="Pfam" id="PF00092">
    <property type="entry name" value="VWA"/>
    <property type="match status" value="1"/>
</dbReference>
<protein>
    <recommendedName>
        <fullName evidence="3">VWFA domain-containing protein</fullName>
    </recommendedName>
</protein>
<dbReference type="PROSITE" id="PS50234">
    <property type="entry name" value="VWFA"/>
    <property type="match status" value="1"/>
</dbReference>
<keyword evidence="5" id="KW-1185">Reference proteome</keyword>
<feature type="compositionally biased region" description="Basic and acidic residues" evidence="1">
    <location>
        <begin position="31"/>
        <end position="42"/>
    </location>
</feature>
<dbReference type="SUPFAM" id="SSF53300">
    <property type="entry name" value="vWA-like"/>
    <property type="match status" value="1"/>
</dbReference>
<feature type="compositionally biased region" description="Basic and acidic residues" evidence="1">
    <location>
        <begin position="427"/>
        <end position="448"/>
    </location>
</feature>
<name>A0ABQ1GXF8_9BACL</name>
<evidence type="ECO:0000256" key="1">
    <source>
        <dbReference type="SAM" id="MobiDB-lite"/>
    </source>
</evidence>
<keyword evidence="2" id="KW-0732">Signal</keyword>
<feature type="region of interest" description="Disordered" evidence="1">
    <location>
        <begin position="25"/>
        <end position="62"/>
    </location>
</feature>
<reference evidence="5" key="1">
    <citation type="journal article" date="2019" name="Int. J. Syst. Evol. Microbiol.">
        <title>The Global Catalogue of Microorganisms (GCM) 10K type strain sequencing project: providing services to taxonomists for standard genome sequencing and annotation.</title>
        <authorList>
            <consortium name="The Broad Institute Genomics Platform"/>
            <consortium name="The Broad Institute Genome Sequencing Center for Infectious Disease"/>
            <person name="Wu L."/>
            <person name="Ma J."/>
        </authorList>
    </citation>
    <scope>NUCLEOTIDE SEQUENCE [LARGE SCALE GENOMIC DNA]</scope>
    <source>
        <strain evidence="5">CGMCC 1.12404</strain>
    </source>
</reference>
<comment type="caution">
    <text evidence="4">The sequence shown here is derived from an EMBL/GenBank/DDBJ whole genome shotgun (WGS) entry which is preliminary data.</text>
</comment>
<feature type="region of interest" description="Disordered" evidence="1">
    <location>
        <begin position="414"/>
        <end position="448"/>
    </location>
</feature>
<dbReference type="SMART" id="SM00327">
    <property type="entry name" value="VWA"/>
    <property type="match status" value="1"/>
</dbReference>
<evidence type="ECO:0000313" key="4">
    <source>
        <dbReference type="EMBL" id="GGA51911.1"/>
    </source>
</evidence>
<dbReference type="InterPro" id="IPR036465">
    <property type="entry name" value="vWFA_dom_sf"/>
</dbReference>
<evidence type="ECO:0000259" key="3">
    <source>
        <dbReference type="PROSITE" id="PS50234"/>
    </source>
</evidence>
<feature type="domain" description="VWFA" evidence="3">
    <location>
        <begin position="139"/>
        <end position="327"/>
    </location>
</feature>
<evidence type="ECO:0000256" key="2">
    <source>
        <dbReference type="SAM" id="SignalP"/>
    </source>
</evidence>
<feature type="chain" id="PRO_5046258048" description="VWFA domain-containing protein" evidence="2">
    <location>
        <begin position="24"/>
        <end position="448"/>
    </location>
</feature>
<dbReference type="PROSITE" id="PS51257">
    <property type="entry name" value="PROKAR_LIPOPROTEIN"/>
    <property type="match status" value="1"/>
</dbReference>
<evidence type="ECO:0000313" key="5">
    <source>
        <dbReference type="Proteomes" id="UP000617979"/>
    </source>
</evidence>
<gene>
    <name evidence="4" type="ORF">GCM10007416_26260</name>
</gene>
<proteinExistence type="predicted"/>
<feature type="compositionally biased region" description="Acidic residues" evidence="1">
    <location>
        <begin position="43"/>
        <end position="52"/>
    </location>
</feature>